<organism evidence="2 3">
    <name type="scientific">Ambispora leptoticha</name>
    <dbReference type="NCBI Taxonomy" id="144679"/>
    <lineage>
        <taxon>Eukaryota</taxon>
        <taxon>Fungi</taxon>
        <taxon>Fungi incertae sedis</taxon>
        <taxon>Mucoromycota</taxon>
        <taxon>Glomeromycotina</taxon>
        <taxon>Glomeromycetes</taxon>
        <taxon>Archaeosporales</taxon>
        <taxon>Ambisporaceae</taxon>
        <taxon>Ambispora</taxon>
    </lineage>
</organism>
<proteinExistence type="predicted"/>
<dbReference type="AlphaFoldDB" id="A0A9N9C1N2"/>
<feature type="region of interest" description="Disordered" evidence="1">
    <location>
        <begin position="1"/>
        <end position="91"/>
    </location>
</feature>
<keyword evidence="3" id="KW-1185">Reference proteome</keyword>
<evidence type="ECO:0000313" key="2">
    <source>
        <dbReference type="EMBL" id="CAG8583743.1"/>
    </source>
</evidence>
<accession>A0A9N9C1N2</accession>
<name>A0A9N9C1N2_9GLOM</name>
<dbReference type="Proteomes" id="UP000789508">
    <property type="component" value="Unassembled WGS sequence"/>
</dbReference>
<reference evidence="2" key="1">
    <citation type="submission" date="2021-06" db="EMBL/GenBank/DDBJ databases">
        <authorList>
            <person name="Kallberg Y."/>
            <person name="Tangrot J."/>
            <person name="Rosling A."/>
        </authorList>
    </citation>
    <scope>NUCLEOTIDE SEQUENCE</scope>
    <source>
        <strain evidence="2">FL130A</strain>
    </source>
</reference>
<evidence type="ECO:0000256" key="1">
    <source>
        <dbReference type="SAM" id="MobiDB-lite"/>
    </source>
</evidence>
<gene>
    <name evidence="2" type="ORF">ALEPTO_LOCUS7387</name>
</gene>
<evidence type="ECO:0000313" key="3">
    <source>
        <dbReference type="Proteomes" id="UP000789508"/>
    </source>
</evidence>
<protein>
    <submittedName>
        <fullName evidence="2">7582_t:CDS:1</fullName>
    </submittedName>
</protein>
<dbReference type="EMBL" id="CAJVPS010003154">
    <property type="protein sequence ID" value="CAG8583743.1"/>
    <property type="molecule type" value="Genomic_DNA"/>
</dbReference>
<sequence>MRDGEDLMMKPSQGGRTGQDTSKYQKGKEFIDELETELNKKTGKGNNDDNDKAIVNRTPQQEQDLKDKKRKLAELENQQQSGGSGDPKKTN</sequence>
<comment type="caution">
    <text evidence="2">The sequence shown here is derived from an EMBL/GenBank/DDBJ whole genome shotgun (WGS) entry which is preliminary data.</text>
</comment>